<protein>
    <submittedName>
        <fullName evidence="2">Uncharacterized protein</fullName>
    </submittedName>
</protein>
<keyword evidence="3" id="KW-1185">Reference proteome</keyword>
<name>A0AAV7TUL9_PLEWA</name>
<evidence type="ECO:0000313" key="3">
    <source>
        <dbReference type="Proteomes" id="UP001066276"/>
    </source>
</evidence>
<proteinExistence type="predicted"/>
<dbReference type="EMBL" id="JANPWB010000006">
    <property type="protein sequence ID" value="KAJ1180439.1"/>
    <property type="molecule type" value="Genomic_DNA"/>
</dbReference>
<gene>
    <name evidence="2" type="ORF">NDU88_005660</name>
</gene>
<dbReference type="Proteomes" id="UP001066276">
    <property type="component" value="Chromosome 3_2"/>
</dbReference>
<evidence type="ECO:0000256" key="1">
    <source>
        <dbReference type="SAM" id="Coils"/>
    </source>
</evidence>
<accession>A0AAV7TUL9</accession>
<organism evidence="2 3">
    <name type="scientific">Pleurodeles waltl</name>
    <name type="common">Iberian ribbed newt</name>
    <dbReference type="NCBI Taxonomy" id="8319"/>
    <lineage>
        <taxon>Eukaryota</taxon>
        <taxon>Metazoa</taxon>
        <taxon>Chordata</taxon>
        <taxon>Craniata</taxon>
        <taxon>Vertebrata</taxon>
        <taxon>Euteleostomi</taxon>
        <taxon>Amphibia</taxon>
        <taxon>Batrachia</taxon>
        <taxon>Caudata</taxon>
        <taxon>Salamandroidea</taxon>
        <taxon>Salamandridae</taxon>
        <taxon>Pleurodelinae</taxon>
        <taxon>Pleurodeles</taxon>
    </lineage>
</organism>
<evidence type="ECO:0000313" key="2">
    <source>
        <dbReference type="EMBL" id="KAJ1180439.1"/>
    </source>
</evidence>
<dbReference type="AlphaFoldDB" id="A0AAV7TUL9"/>
<sequence>MTKQDIVVDIRDLKKDFNKLGQRLNTLEQAGDSRKEELEAERQELMALHDRNKELLFQMEALENRSRHSNIQIKRVLLQAVSGDLEAYIILLFHHVAPALAEKDILLNQTHRA</sequence>
<keyword evidence="1" id="KW-0175">Coiled coil</keyword>
<comment type="caution">
    <text evidence="2">The sequence shown here is derived from an EMBL/GenBank/DDBJ whole genome shotgun (WGS) entry which is preliminary data.</text>
</comment>
<reference evidence="2" key="1">
    <citation type="journal article" date="2022" name="bioRxiv">
        <title>Sequencing and chromosome-scale assembly of the giantPleurodeles waltlgenome.</title>
        <authorList>
            <person name="Brown T."/>
            <person name="Elewa A."/>
            <person name="Iarovenko S."/>
            <person name="Subramanian E."/>
            <person name="Araus A.J."/>
            <person name="Petzold A."/>
            <person name="Susuki M."/>
            <person name="Suzuki K.-i.T."/>
            <person name="Hayashi T."/>
            <person name="Toyoda A."/>
            <person name="Oliveira C."/>
            <person name="Osipova E."/>
            <person name="Leigh N.D."/>
            <person name="Simon A."/>
            <person name="Yun M.H."/>
        </authorList>
    </citation>
    <scope>NUCLEOTIDE SEQUENCE</scope>
    <source>
        <strain evidence="2">20211129_DDA</strain>
        <tissue evidence="2">Liver</tissue>
    </source>
</reference>
<feature type="coiled-coil region" evidence="1">
    <location>
        <begin position="10"/>
        <end position="65"/>
    </location>
</feature>